<gene>
    <name evidence="1" type="ORF">GZ19C8_9</name>
</gene>
<evidence type="ECO:0000313" key="1">
    <source>
        <dbReference type="EMBL" id="AAU82748.1"/>
    </source>
</evidence>
<dbReference type="AlphaFoldDB" id="Q64CX9"/>
<name>Q64CX9_UNCAG</name>
<proteinExistence type="predicted"/>
<accession>Q64CX9</accession>
<reference evidence="1" key="2">
    <citation type="submission" date="2004-08" db="EMBL/GenBank/DDBJ databases">
        <authorList>
            <person name="Putnam N."/>
            <person name="Detter J.C."/>
            <person name="Richardson P.M."/>
            <person name="Rokhsar D."/>
        </authorList>
    </citation>
    <scope>NUCLEOTIDE SEQUENCE</scope>
</reference>
<protein>
    <submittedName>
        <fullName evidence="1">Uncharacterized protein</fullName>
    </submittedName>
</protein>
<organism evidence="1">
    <name type="scientific">Uncultured archaeon GZfos26G2</name>
    <dbReference type="NCBI Taxonomy" id="3386331"/>
    <lineage>
        <taxon>Archaea</taxon>
        <taxon>Methanobacteriati</taxon>
        <taxon>Methanobacteriota</taxon>
        <taxon>Stenosarchaea group</taxon>
        <taxon>Methanomicrobia</taxon>
        <taxon>Candidatus Methanophagales</taxon>
        <taxon>Candidatus Methanophagaceae</taxon>
        <taxon>Candidatus Methanophaga</taxon>
    </lineage>
</organism>
<dbReference type="EMBL" id="AY714831">
    <property type="protein sequence ID" value="AAU82748.1"/>
    <property type="molecule type" value="Genomic_DNA"/>
</dbReference>
<reference evidence="1" key="1">
    <citation type="journal article" date="2004" name="Science">
        <title>Reverse methanogenesis: testing the hypothesis with environmental genomics.</title>
        <authorList>
            <person name="Hallam S.J."/>
            <person name="Putnam N."/>
            <person name="Preston C.M."/>
            <person name="Detter J.C."/>
            <person name="Rokhsar D."/>
            <person name="Richardson P.M."/>
            <person name="DeLong E.F."/>
        </authorList>
    </citation>
    <scope>NUCLEOTIDE SEQUENCE</scope>
</reference>
<sequence>MYAHISPHHKRPIQPTPPLSLVYATQLASSRRVQTHTGLLYSSPTAFSIASRLSCVSAIIPSFIHSSPLSTINK</sequence>